<dbReference type="EC" id="2.3.2.3" evidence="3"/>
<dbReference type="GO" id="GO:0006629">
    <property type="term" value="P:lipid metabolic process"/>
    <property type="evidence" value="ECO:0007669"/>
    <property type="project" value="UniProtKB-KW"/>
</dbReference>
<feature type="transmembrane region" description="Helical" evidence="14">
    <location>
        <begin position="106"/>
        <end position="127"/>
    </location>
</feature>
<dbReference type="InterPro" id="IPR022791">
    <property type="entry name" value="L-PG_synthase/AglD"/>
</dbReference>
<dbReference type="InterPro" id="IPR024320">
    <property type="entry name" value="LPG_synthase_C"/>
</dbReference>
<evidence type="ECO:0000256" key="9">
    <source>
        <dbReference type="ARBA" id="ARBA00023098"/>
    </source>
</evidence>
<feature type="transmembrane region" description="Helical" evidence="14">
    <location>
        <begin position="186"/>
        <end position="208"/>
    </location>
</feature>
<evidence type="ECO:0000256" key="11">
    <source>
        <dbReference type="ARBA" id="ARBA00023251"/>
    </source>
</evidence>
<evidence type="ECO:0000313" key="17">
    <source>
        <dbReference type="Proteomes" id="UP000297890"/>
    </source>
</evidence>
<keyword evidence="11" id="KW-0046">Antibiotic resistance</keyword>
<evidence type="ECO:0000256" key="6">
    <source>
        <dbReference type="ARBA" id="ARBA00022679"/>
    </source>
</evidence>
<dbReference type="GO" id="GO:0055091">
    <property type="term" value="P:phospholipid homeostasis"/>
    <property type="evidence" value="ECO:0007669"/>
    <property type="project" value="TreeGrafter"/>
</dbReference>
<dbReference type="GO" id="GO:0050071">
    <property type="term" value="F:phosphatidylglycerol lysyltransferase activity"/>
    <property type="evidence" value="ECO:0007669"/>
    <property type="project" value="UniProtKB-EC"/>
</dbReference>
<feature type="transmembrane region" description="Helical" evidence="14">
    <location>
        <begin position="34"/>
        <end position="54"/>
    </location>
</feature>
<feature type="transmembrane region" description="Helical" evidence="14">
    <location>
        <begin position="300"/>
        <end position="323"/>
    </location>
</feature>
<reference evidence="16 17" key="1">
    <citation type="journal article" date="2019" name="ISME J.">
        <title>Candidatus Macondimonas diazotrophica, a novel gammaproteobacterial genus dominating crude-oil-contaminated coastal sediments.</title>
        <authorList>
            <person name="Karthikeyan S."/>
            <person name="Konstantinidis K."/>
        </authorList>
    </citation>
    <scope>NUCLEOTIDE SEQUENCE [LARGE SCALE GENOMIC DNA]</scope>
    <source>
        <strain evidence="16 17">KTK01</strain>
    </source>
</reference>
<name>A0A4Z0F9C3_9GAMM</name>
<protein>
    <recommendedName>
        <fullName evidence="4">Phosphatidylglycerol lysyltransferase</fullName>
        <ecNumber evidence="3">2.3.2.3</ecNumber>
    </recommendedName>
    <alternativeName>
        <fullName evidence="12">Lysylphosphatidylglycerol synthase</fullName>
    </alternativeName>
</protein>
<comment type="catalytic activity">
    <reaction evidence="13">
        <text>L-lysyl-tRNA(Lys) + a 1,2-diacyl-sn-glycero-3-phospho-(1'-sn-glycerol) = a 1,2-diacyl-sn-glycero-3-phospho-1'-(3'-O-L-lysyl)-sn-glycerol + tRNA(Lys)</text>
        <dbReference type="Rhea" id="RHEA:10668"/>
        <dbReference type="Rhea" id="RHEA-COMP:9696"/>
        <dbReference type="Rhea" id="RHEA-COMP:9697"/>
        <dbReference type="ChEBI" id="CHEBI:64716"/>
        <dbReference type="ChEBI" id="CHEBI:75792"/>
        <dbReference type="ChEBI" id="CHEBI:78442"/>
        <dbReference type="ChEBI" id="CHEBI:78529"/>
        <dbReference type="EC" id="2.3.2.3"/>
    </reaction>
</comment>
<evidence type="ECO:0000256" key="12">
    <source>
        <dbReference type="ARBA" id="ARBA00031899"/>
    </source>
</evidence>
<keyword evidence="17" id="KW-1185">Reference proteome</keyword>
<proteinExistence type="inferred from homology"/>
<evidence type="ECO:0000256" key="3">
    <source>
        <dbReference type="ARBA" id="ARBA00012014"/>
    </source>
</evidence>
<evidence type="ECO:0000259" key="15">
    <source>
        <dbReference type="Pfam" id="PF09924"/>
    </source>
</evidence>
<evidence type="ECO:0000256" key="5">
    <source>
        <dbReference type="ARBA" id="ARBA00022475"/>
    </source>
</evidence>
<sequence>MRYPPASRDSPAKHPMSQRLQGLKDFIARWRFPLLMLAAIVLGVAVLGGLRHLVQSLDYEALTRAMKATPGDRLVMAVLATLFSYLALTGYDFSALRYLGARMRPATVMLTAFIAYAVGNSVGLGVMTGGAVRMRLYTAAGLETSQIFRVIGFNAGAFGLGVTVFGAAGMVAGAENVGTLLPLPPLVLQGAAGATLLAIGGFIALCGMRARLRIGHWTTFNLPPARLLVQQVVISVIDLAACAAALWCLMPETAVSFAGFLVYFAIAISLGVLSHVPGGLGVFEAVMLLAYGPHAPTEAILGALILFRGVYFLLPLTLATLLLVGHELHRATDTPVGRAAARLSPVLLAILVFIAGIWLLASGVTPTTIETTDILALHVPLSLVEIAHMLGGLTGLTLLFVARGLLHRLDAAWWAALILTFLAAVLALPKGIAWTEATGLVILGTLLWVFRAEFGRHSTLRSQTLEPEWLVAIGLVVAAMIWLLFLSYRDITYRHDLWWQFAFDAHVSRSLRATSVVAVVAGGIGLWQLFRPAGSAALPPTTEKLALAADITHRQDSAEACLVLMGDKSLLFSIDETAFIMYGQSGRSWIALGDPVGDPSRAPNLVWRFVETASAHGGRAVFYQVTPAALPWYLDAGLRAFKLGEAAHIPLTDFGLEGPQRAPLRHAYNRARREGLSLEILPPGSVGAVIETLRVISDTWLANQRVREKGYSLGTFDPAYLERLPVAIVRRDGQIIAFANVLRTGMQREVRIDLMRALPDAPPSTMDFLLIELMRHYQAEGMARFGLGMAPLAGMAQHERAPAWQQAGRLVYEHGERYYNFQGVRRFKEKFNPVWEPRYLAAPGGMAPLLALADVATLIGGGLRGVITK</sequence>
<evidence type="ECO:0000256" key="2">
    <source>
        <dbReference type="ARBA" id="ARBA00008627"/>
    </source>
</evidence>
<dbReference type="RefSeq" id="WP_135281302.1">
    <property type="nucleotide sequence ID" value="NZ_SRIO01000005.1"/>
</dbReference>
<dbReference type="Proteomes" id="UP000297890">
    <property type="component" value="Unassembled WGS sequence"/>
</dbReference>
<keyword evidence="7 14" id="KW-0812">Transmembrane</keyword>
<keyword evidence="8 14" id="KW-1133">Transmembrane helix</keyword>
<evidence type="ECO:0000256" key="4">
    <source>
        <dbReference type="ARBA" id="ARBA00021546"/>
    </source>
</evidence>
<evidence type="ECO:0000256" key="1">
    <source>
        <dbReference type="ARBA" id="ARBA00004651"/>
    </source>
</evidence>
<evidence type="ECO:0000256" key="7">
    <source>
        <dbReference type="ARBA" id="ARBA00022692"/>
    </source>
</evidence>
<keyword evidence="10 14" id="KW-0472">Membrane</keyword>
<feature type="transmembrane region" description="Helical" evidence="14">
    <location>
        <begin position="343"/>
        <end position="361"/>
    </location>
</feature>
<dbReference type="GO" id="GO:0005886">
    <property type="term" value="C:plasma membrane"/>
    <property type="evidence" value="ECO:0007669"/>
    <property type="project" value="UniProtKB-SubCell"/>
</dbReference>
<feature type="transmembrane region" description="Helical" evidence="14">
    <location>
        <begin position="409"/>
        <end position="426"/>
    </location>
</feature>
<dbReference type="InterPro" id="IPR016181">
    <property type="entry name" value="Acyl_CoA_acyltransferase"/>
</dbReference>
<dbReference type="EMBL" id="SRIO01000005">
    <property type="protein sequence ID" value="TFZ83002.1"/>
    <property type="molecule type" value="Genomic_DNA"/>
</dbReference>
<accession>A0A4Z0F9C3</accession>
<dbReference type="NCBIfam" id="NF033480">
    <property type="entry name" value="bifunc_MprF"/>
    <property type="match status" value="1"/>
</dbReference>
<dbReference type="AlphaFoldDB" id="A0A4Z0F9C3"/>
<gene>
    <name evidence="16" type="primary">mprF</name>
    <name evidence="16" type="ORF">E4680_04990</name>
</gene>
<feature type="transmembrane region" description="Helical" evidence="14">
    <location>
        <begin position="470"/>
        <end position="491"/>
    </location>
</feature>
<dbReference type="PANTHER" id="PTHR34697:SF2">
    <property type="entry name" value="PHOSPHATIDYLGLYCEROL LYSYLTRANSFERASE"/>
    <property type="match status" value="1"/>
</dbReference>
<dbReference type="InterPro" id="IPR051211">
    <property type="entry name" value="PG_lysyltransferase"/>
</dbReference>
<feature type="transmembrane region" description="Helical" evidence="14">
    <location>
        <begin position="147"/>
        <end position="174"/>
    </location>
</feature>
<comment type="similarity">
    <text evidence="2">Belongs to the LPG synthase family.</text>
</comment>
<feature type="domain" description="Phosphatidylglycerol lysyltransferase C-terminal" evidence="15">
    <location>
        <begin position="553"/>
        <end position="841"/>
    </location>
</feature>
<keyword evidence="5" id="KW-1003">Cell membrane</keyword>
<dbReference type="GO" id="GO:0046677">
    <property type="term" value="P:response to antibiotic"/>
    <property type="evidence" value="ECO:0007669"/>
    <property type="project" value="UniProtKB-KW"/>
</dbReference>
<dbReference type="OrthoDB" id="145485at2"/>
<evidence type="ECO:0000256" key="14">
    <source>
        <dbReference type="SAM" id="Phobius"/>
    </source>
</evidence>
<comment type="caution">
    <text evidence="16">The sequence shown here is derived from an EMBL/GenBank/DDBJ whole genome shotgun (WGS) entry which is preliminary data.</text>
</comment>
<keyword evidence="9" id="KW-0443">Lipid metabolism</keyword>
<dbReference type="SUPFAM" id="SSF55729">
    <property type="entry name" value="Acyl-CoA N-acyltransferases (Nat)"/>
    <property type="match status" value="1"/>
</dbReference>
<evidence type="ECO:0000256" key="8">
    <source>
        <dbReference type="ARBA" id="ARBA00022989"/>
    </source>
</evidence>
<evidence type="ECO:0000313" key="16">
    <source>
        <dbReference type="EMBL" id="TFZ83002.1"/>
    </source>
</evidence>
<evidence type="ECO:0000256" key="10">
    <source>
        <dbReference type="ARBA" id="ARBA00023136"/>
    </source>
</evidence>
<dbReference type="Pfam" id="PF09924">
    <property type="entry name" value="LPG_synthase_C"/>
    <property type="match status" value="1"/>
</dbReference>
<evidence type="ECO:0000256" key="13">
    <source>
        <dbReference type="ARBA" id="ARBA00047540"/>
    </source>
</evidence>
<keyword evidence="6" id="KW-0808">Transferase</keyword>
<dbReference type="Pfam" id="PF03706">
    <property type="entry name" value="LPG_synthase_TM"/>
    <property type="match status" value="1"/>
</dbReference>
<feature type="transmembrane region" description="Helical" evidence="14">
    <location>
        <begin position="261"/>
        <end position="280"/>
    </location>
</feature>
<feature type="transmembrane region" description="Helical" evidence="14">
    <location>
        <begin position="74"/>
        <end position="94"/>
    </location>
</feature>
<comment type="subcellular location">
    <subcellularLocation>
        <location evidence="1">Cell membrane</location>
        <topology evidence="1">Multi-pass membrane protein</topology>
    </subcellularLocation>
</comment>
<dbReference type="PANTHER" id="PTHR34697">
    <property type="entry name" value="PHOSPHATIDYLGLYCEROL LYSYLTRANSFERASE"/>
    <property type="match status" value="1"/>
</dbReference>
<organism evidence="16 17">
    <name type="scientific">Candidatus Macondimonas diazotrophica</name>
    <dbReference type="NCBI Taxonomy" id="2305248"/>
    <lineage>
        <taxon>Bacteria</taxon>
        <taxon>Pseudomonadati</taxon>
        <taxon>Pseudomonadota</taxon>
        <taxon>Gammaproteobacteria</taxon>
        <taxon>Chromatiales</taxon>
        <taxon>Ectothiorhodospiraceae</taxon>
        <taxon>Candidatus Macondimonas</taxon>
    </lineage>
</organism>
<feature type="transmembrane region" description="Helical" evidence="14">
    <location>
        <begin position="381"/>
        <end position="402"/>
    </location>
</feature>
<feature type="transmembrane region" description="Helical" evidence="14">
    <location>
        <begin position="511"/>
        <end position="530"/>
    </location>
</feature>